<organism evidence="1 2">
    <name type="scientific">Taklimakanibacter albus</name>
    <dbReference type="NCBI Taxonomy" id="2800327"/>
    <lineage>
        <taxon>Bacteria</taxon>
        <taxon>Pseudomonadati</taxon>
        <taxon>Pseudomonadota</taxon>
        <taxon>Alphaproteobacteria</taxon>
        <taxon>Hyphomicrobiales</taxon>
        <taxon>Aestuariivirgaceae</taxon>
        <taxon>Taklimakanibacter</taxon>
    </lineage>
</organism>
<reference evidence="1" key="1">
    <citation type="submission" date="2021-01" db="EMBL/GenBank/DDBJ databases">
        <authorList>
            <person name="Sun Q."/>
        </authorList>
    </citation>
    <scope>NUCLEOTIDE SEQUENCE</scope>
    <source>
        <strain evidence="1">YIM B02566</strain>
    </source>
</reference>
<gene>
    <name evidence="1" type="ORF">JHL16_27880</name>
</gene>
<dbReference type="Proteomes" id="UP000616151">
    <property type="component" value="Unassembled WGS sequence"/>
</dbReference>
<keyword evidence="1" id="KW-0547">Nucleotide-binding</keyword>
<accession>A0ACC5RC90</accession>
<sequence length="261" mass="27591">MQAESLHSGRTAAQVAAAPIMALDRVSKQFGPLKALDGLSFDIRSGEILGIAGPNGAGKSTLLNVCTGVLKPTSGALSFEGQAVAGLAAHHYCGLGIARTFQIPQIFSSMSVEENVATGALFGPTERLASGAIKDRVDEALAITGLASQRRQPAGQADLLTRKRIMLAAALATEPKLVFLDEPLSGLNGEEVDIFVALFRRLHSARGLTLVVVEHKVRALADLSDRILILNAGTLLCLDRPEAMLRDARVIDIYLGARNFA</sequence>
<comment type="caution">
    <text evidence="1">The sequence shown here is derived from an EMBL/GenBank/DDBJ whole genome shotgun (WGS) entry which is preliminary data.</text>
</comment>
<keyword evidence="1" id="KW-0067">ATP-binding</keyword>
<name>A0ACC5RC90_9HYPH</name>
<proteinExistence type="predicted"/>
<evidence type="ECO:0000313" key="2">
    <source>
        <dbReference type="Proteomes" id="UP000616151"/>
    </source>
</evidence>
<evidence type="ECO:0000313" key="1">
    <source>
        <dbReference type="EMBL" id="MBK1870214.1"/>
    </source>
</evidence>
<keyword evidence="2" id="KW-1185">Reference proteome</keyword>
<dbReference type="EMBL" id="JAENHL010000008">
    <property type="protein sequence ID" value="MBK1870214.1"/>
    <property type="molecule type" value="Genomic_DNA"/>
</dbReference>
<protein>
    <submittedName>
        <fullName evidence="1">ATP-binding cassette domain-containing protein</fullName>
    </submittedName>
</protein>